<dbReference type="SUPFAM" id="SSF88723">
    <property type="entry name" value="PIN domain-like"/>
    <property type="match status" value="1"/>
</dbReference>
<name>A0A7W9FP28_9HYPH</name>
<dbReference type="AlphaFoldDB" id="A0A7W9FP28"/>
<gene>
    <name evidence="2" type="ORF">GGQ63_003295</name>
</gene>
<sequence>MRLLLDTHALIWWLEDSERLSLRAEAAIGDPENTVFVSAATAWEMTTKVRRGKLPSVASVVGRLAEEIQAEGFELLPISFEHGRRAGSMPGEHRDPFDRMLIAQALAEEMVLVSNETVFDAFGVSRLW</sequence>
<protein>
    <submittedName>
        <fullName evidence="2">PIN domain nuclease of toxin-antitoxin system</fullName>
    </submittedName>
</protein>
<comment type="caution">
    <text evidence="2">The sequence shown here is derived from an EMBL/GenBank/DDBJ whole genome shotgun (WGS) entry which is preliminary data.</text>
</comment>
<dbReference type="CDD" id="cd09872">
    <property type="entry name" value="PIN_Sll0205-like"/>
    <property type="match status" value="1"/>
</dbReference>
<feature type="domain" description="PIN" evidence="1">
    <location>
        <begin position="4"/>
        <end position="121"/>
    </location>
</feature>
<evidence type="ECO:0000313" key="3">
    <source>
        <dbReference type="Proteomes" id="UP000523821"/>
    </source>
</evidence>
<dbReference type="Proteomes" id="UP000523821">
    <property type="component" value="Unassembled WGS sequence"/>
</dbReference>
<evidence type="ECO:0000313" key="2">
    <source>
        <dbReference type="EMBL" id="MBB5754214.1"/>
    </source>
</evidence>
<proteinExistence type="predicted"/>
<keyword evidence="3" id="KW-1185">Reference proteome</keyword>
<dbReference type="EMBL" id="JACHOO010000007">
    <property type="protein sequence ID" value="MBB5754214.1"/>
    <property type="molecule type" value="Genomic_DNA"/>
</dbReference>
<evidence type="ECO:0000259" key="1">
    <source>
        <dbReference type="Pfam" id="PF01850"/>
    </source>
</evidence>
<dbReference type="RefSeq" id="WP_183857673.1">
    <property type="nucleotide sequence ID" value="NZ_JACHOO010000007.1"/>
</dbReference>
<dbReference type="PANTHER" id="PTHR36173">
    <property type="entry name" value="RIBONUCLEASE VAPC16-RELATED"/>
    <property type="match status" value="1"/>
</dbReference>
<dbReference type="InterPro" id="IPR052919">
    <property type="entry name" value="TA_system_RNase"/>
</dbReference>
<dbReference type="InterPro" id="IPR029060">
    <property type="entry name" value="PIN-like_dom_sf"/>
</dbReference>
<dbReference type="InterPro" id="IPR002716">
    <property type="entry name" value="PIN_dom"/>
</dbReference>
<dbReference type="Gene3D" id="3.40.50.1010">
    <property type="entry name" value="5'-nuclease"/>
    <property type="match status" value="1"/>
</dbReference>
<organism evidence="2 3">
    <name type="scientific">Prosthecomicrobium pneumaticum</name>
    <dbReference type="NCBI Taxonomy" id="81895"/>
    <lineage>
        <taxon>Bacteria</taxon>
        <taxon>Pseudomonadati</taxon>
        <taxon>Pseudomonadota</taxon>
        <taxon>Alphaproteobacteria</taxon>
        <taxon>Hyphomicrobiales</taxon>
        <taxon>Kaistiaceae</taxon>
        <taxon>Prosthecomicrobium</taxon>
    </lineage>
</organism>
<dbReference type="Pfam" id="PF01850">
    <property type="entry name" value="PIN"/>
    <property type="match status" value="1"/>
</dbReference>
<dbReference type="PANTHER" id="PTHR36173:SF2">
    <property type="entry name" value="RIBONUCLEASE VAPC16"/>
    <property type="match status" value="1"/>
</dbReference>
<dbReference type="InterPro" id="IPR041705">
    <property type="entry name" value="PIN_Sll0205"/>
</dbReference>
<reference evidence="2 3" key="1">
    <citation type="submission" date="2020-08" db="EMBL/GenBank/DDBJ databases">
        <title>Genomic Encyclopedia of Type Strains, Phase IV (KMG-IV): sequencing the most valuable type-strain genomes for metagenomic binning, comparative biology and taxonomic classification.</title>
        <authorList>
            <person name="Goeker M."/>
        </authorList>
    </citation>
    <scope>NUCLEOTIDE SEQUENCE [LARGE SCALE GENOMIC DNA]</scope>
    <source>
        <strain evidence="2 3">DSM 16268</strain>
    </source>
</reference>
<accession>A0A7W9FP28</accession>